<dbReference type="EMBL" id="CAJOBJ010101271">
    <property type="protein sequence ID" value="CAF4588835.1"/>
    <property type="molecule type" value="Genomic_DNA"/>
</dbReference>
<evidence type="ECO:0000313" key="2">
    <source>
        <dbReference type="EMBL" id="CAF4560928.1"/>
    </source>
</evidence>
<reference evidence="3" key="1">
    <citation type="submission" date="2021-02" db="EMBL/GenBank/DDBJ databases">
        <authorList>
            <person name="Nowell W R."/>
        </authorList>
    </citation>
    <scope>NUCLEOTIDE SEQUENCE</scope>
</reference>
<name>A0A8S2YU67_9BILA</name>
<evidence type="ECO:0000313" key="5">
    <source>
        <dbReference type="Proteomes" id="UP000681720"/>
    </source>
</evidence>
<dbReference type="EMBL" id="CAJOBJ010091748">
    <property type="protein sequence ID" value="CAF4546262.1"/>
    <property type="molecule type" value="Genomic_DNA"/>
</dbReference>
<organism evidence="3 5">
    <name type="scientific">Rotaria magnacalcarata</name>
    <dbReference type="NCBI Taxonomy" id="392030"/>
    <lineage>
        <taxon>Eukaryota</taxon>
        <taxon>Metazoa</taxon>
        <taxon>Spiralia</taxon>
        <taxon>Gnathifera</taxon>
        <taxon>Rotifera</taxon>
        <taxon>Eurotatoria</taxon>
        <taxon>Bdelloidea</taxon>
        <taxon>Philodinida</taxon>
        <taxon>Philodinidae</taxon>
        <taxon>Rotaria</taxon>
    </lineage>
</organism>
<feature type="non-terminal residue" evidence="3">
    <location>
        <position position="1"/>
    </location>
</feature>
<dbReference type="AlphaFoldDB" id="A0A8S2YU67"/>
<comment type="caution">
    <text evidence="3">The sequence shown here is derived from an EMBL/GenBank/DDBJ whole genome shotgun (WGS) entry which is preliminary data.</text>
</comment>
<evidence type="ECO:0000313" key="4">
    <source>
        <dbReference type="EMBL" id="CAF4703083.1"/>
    </source>
</evidence>
<dbReference type="Proteomes" id="UP000676336">
    <property type="component" value="Unassembled WGS sequence"/>
</dbReference>
<proteinExistence type="predicted"/>
<evidence type="ECO:0000313" key="3">
    <source>
        <dbReference type="EMBL" id="CAF4588835.1"/>
    </source>
</evidence>
<gene>
    <name evidence="1" type="ORF">GIL414_LOCUS36649</name>
    <name evidence="3" type="ORF">GIL414_LOCUS38408</name>
    <name evidence="2" type="ORF">SMN809_LOCUS37440</name>
    <name evidence="4" type="ORF">SMN809_LOCUS43130</name>
</gene>
<protein>
    <submittedName>
        <fullName evidence="3">Uncharacterized protein</fullName>
    </submittedName>
</protein>
<dbReference type="EMBL" id="CAJOBI010126401">
    <property type="protein sequence ID" value="CAF4703083.1"/>
    <property type="molecule type" value="Genomic_DNA"/>
</dbReference>
<accession>A0A8S2YU67</accession>
<evidence type="ECO:0000313" key="1">
    <source>
        <dbReference type="EMBL" id="CAF4546262.1"/>
    </source>
</evidence>
<dbReference type="Proteomes" id="UP000681720">
    <property type="component" value="Unassembled WGS sequence"/>
</dbReference>
<sequence length="38" mass="4622">MAEVSNENHFGNWSIPNLQKINVQELYTRQRQSLRSWF</sequence>
<dbReference type="EMBL" id="CAJOBI010095097">
    <property type="protein sequence ID" value="CAF4560928.1"/>
    <property type="molecule type" value="Genomic_DNA"/>
</dbReference>